<name>A0ABQ4PQB5_9GAMM</name>
<evidence type="ECO:0000313" key="3">
    <source>
        <dbReference type="Proteomes" id="UP000887104"/>
    </source>
</evidence>
<protein>
    <recommendedName>
        <fullName evidence="4">Type II secretion system protein GspF domain-containing protein</fullName>
    </recommendedName>
</protein>
<gene>
    <name evidence="2" type="ORF">TUM4438_40380</name>
</gene>
<keyword evidence="1" id="KW-0812">Transmembrane</keyword>
<evidence type="ECO:0000313" key="2">
    <source>
        <dbReference type="EMBL" id="GIU51288.1"/>
    </source>
</evidence>
<dbReference type="PANTHER" id="PTHR30012:SF0">
    <property type="entry name" value="TYPE II SECRETION SYSTEM PROTEIN F-RELATED"/>
    <property type="match status" value="1"/>
</dbReference>
<dbReference type="InterPro" id="IPR042094">
    <property type="entry name" value="T2SS_GspF_sf"/>
</dbReference>
<comment type="caution">
    <text evidence="2">The sequence shown here is derived from an EMBL/GenBank/DDBJ whole genome shotgun (WGS) entry which is preliminary data.</text>
</comment>
<feature type="transmembrane region" description="Helical" evidence="1">
    <location>
        <begin position="113"/>
        <end position="135"/>
    </location>
</feature>
<feature type="transmembrane region" description="Helical" evidence="1">
    <location>
        <begin position="155"/>
        <end position="182"/>
    </location>
</feature>
<dbReference type="PANTHER" id="PTHR30012">
    <property type="entry name" value="GENERAL SECRETION PATHWAY PROTEIN"/>
    <property type="match status" value="1"/>
</dbReference>
<dbReference type="RefSeq" id="WP_220783003.1">
    <property type="nucleotide sequence ID" value="NZ_BPEY01000111.1"/>
</dbReference>
<reference evidence="2" key="1">
    <citation type="submission" date="2021-05" db="EMBL/GenBank/DDBJ databases">
        <title>Molecular characterization for Shewanella algae harboring chromosomal blaOXA-55-like strains isolated from clinical and environment sample.</title>
        <authorList>
            <person name="Ohama Y."/>
            <person name="Aoki K."/>
            <person name="Harada S."/>
            <person name="Moriya K."/>
            <person name="Ishii Y."/>
            <person name="Tateda K."/>
        </authorList>
    </citation>
    <scope>NUCLEOTIDE SEQUENCE</scope>
    <source>
        <strain evidence="2">JCM 11563</strain>
    </source>
</reference>
<keyword evidence="3" id="KW-1185">Reference proteome</keyword>
<proteinExistence type="predicted"/>
<sequence length="338" mass="36628">MGWQFSHKKQLKLLDNIHRLTAAGLKQRDIAEQIATYGSTIEKRIATELLTSIDSGHGFAEGLKNWIDRLSWQALIAGEQAGDLESGLYNALLTLRTRSASTSVLAKALAKPVLGVSLILAASAGLASGLFPKFASMVPMNRWDSLTVYAYEFGLFWQQWGVMLGTFVAISLIAVSISLPLLTGKMRSAINNWPIYRQYRLIQTSALLYSLGNLTTAKYGLLDSLSNIKQHASPFLTWHINKMISHVHQGRVNLGDILDTGLLNPSEQSTLKLLGQIGNNADILLRSAAIHHAIITDEVDALKSIGTDAIKILGALIGALMGAGVGMLVLNMATNIVI</sequence>
<dbReference type="InterPro" id="IPR003004">
    <property type="entry name" value="GspF/PilC"/>
</dbReference>
<evidence type="ECO:0008006" key="4">
    <source>
        <dbReference type="Google" id="ProtNLM"/>
    </source>
</evidence>
<feature type="transmembrane region" description="Helical" evidence="1">
    <location>
        <begin position="312"/>
        <end position="333"/>
    </location>
</feature>
<accession>A0ABQ4PQB5</accession>
<keyword evidence="1" id="KW-1133">Transmembrane helix</keyword>
<dbReference type="Gene3D" id="1.20.81.30">
    <property type="entry name" value="Type II secretion system (T2SS), domain F"/>
    <property type="match status" value="1"/>
</dbReference>
<keyword evidence="1" id="KW-0472">Membrane</keyword>
<organism evidence="2 3">
    <name type="scientific">Shewanella sairae</name>
    <dbReference type="NCBI Taxonomy" id="190310"/>
    <lineage>
        <taxon>Bacteria</taxon>
        <taxon>Pseudomonadati</taxon>
        <taxon>Pseudomonadota</taxon>
        <taxon>Gammaproteobacteria</taxon>
        <taxon>Alteromonadales</taxon>
        <taxon>Shewanellaceae</taxon>
        <taxon>Shewanella</taxon>
    </lineage>
</organism>
<dbReference type="EMBL" id="BPEY01000111">
    <property type="protein sequence ID" value="GIU51288.1"/>
    <property type="molecule type" value="Genomic_DNA"/>
</dbReference>
<evidence type="ECO:0000256" key="1">
    <source>
        <dbReference type="SAM" id="Phobius"/>
    </source>
</evidence>
<dbReference type="Proteomes" id="UP000887104">
    <property type="component" value="Unassembled WGS sequence"/>
</dbReference>